<gene>
    <name evidence="2" type="ORF">B296_00044527</name>
</gene>
<organism evidence="2 3">
    <name type="scientific">Ensete ventricosum</name>
    <name type="common">Abyssinian banana</name>
    <name type="synonym">Musa ensete</name>
    <dbReference type="NCBI Taxonomy" id="4639"/>
    <lineage>
        <taxon>Eukaryota</taxon>
        <taxon>Viridiplantae</taxon>
        <taxon>Streptophyta</taxon>
        <taxon>Embryophyta</taxon>
        <taxon>Tracheophyta</taxon>
        <taxon>Spermatophyta</taxon>
        <taxon>Magnoliopsida</taxon>
        <taxon>Liliopsida</taxon>
        <taxon>Zingiberales</taxon>
        <taxon>Musaceae</taxon>
        <taxon>Ensete</taxon>
    </lineage>
</organism>
<comment type="caution">
    <text evidence="2">The sequence shown here is derived from an EMBL/GenBank/DDBJ whole genome shotgun (WGS) entry which is preliminary data.</text>
</comment>
<dbReference type="AlphaFoldDB" id="A0A426XNC3"/>
<protein>
    <submittedName>
        <fullName evidence="2">Uncharacterized protein</fullName>
    </submittedName>
</protein>
<evidence type="ECO:0000256" key="1">
    <source>
        <dbReference type="SAM" id="MobiDB-lite"/>
    </source>
</evidence>
<reference evidence="2 3" key="1">
    <citation type="journal article" date="2014" name="Agronomy (Basel)">
        <title>A Draft Genome Sequence for Ensete ventricosum, the Drought-Tolerant Tree Against Hunger.</title>
        <authorList>
            <person name="Harrison J."/>
            <person name="Moore K.A."/>
            <person name="Paszkiewicz K."/>
            <person name="Jones T."/>
            <person name="Grant M."/>
            <person name="Ambacheew D."/>
            <person name="Muzemil S."/>
            <person name="Studholme D.J."/>
        </authorList>
    </citation>
    <scope>NUCLEOTIDE SEQUENCE [LARGE SCALE GENOMIC DNA]</scope>
</reference>
<accession>A0A426XNC3</accession>
<feature type="region of interest" description="Disordered" evidence="1">
    <location>
        <begin position="1"/>
        <end position="72"/>
    </location>
</feature>
<evidence type="ECO:0000313" key="2">
    <source>
        <dbReference type="EMBL" id="RRT40950.1"/>
    </source>
</evidence>
<proteinExistence type="predicted"/>
<sequence>MLSVHTDHRPPSQGRRPETWMDRSRLERRATRRPTPCSLSDRTHLRQQASKQASKRGGSRSDPSDTRQQSTGDVGCWLFTSPWGWLLDVSRDMLVVFCGLLPFRQRPTAVNHRTSRDPHRFAALLSPPSPLTQNNCVERSDPYDHGLARGNATAESTRIDAS</sequence>
<dbReference type="Proteomes" id="UP000287651">
    <property type="component" value="Unassembled WGS sequence"/>
</dbReference>
<name>A0A426XNC3_ENSVE</name>
<dbReference type="EMBL" id="AMZH03018979">
    <property type="protein sequence ID" value="RRT40950.1"/>
    <property type="molecule type" value="Genomic_DNA"/>
</dbReference>
<feature type="compositionally biased region" description="Basic and acidic residues" evidence="1">
    <location>
        <begin position="1"/>
        <end position="29"/>
    </location>
</feature>
<evidence type="ECO:0000313" key="3">
    <source>
        <dbReference type="Proteomes" id="UP000287651"/>
    </source>
</evidence>